<dbReference type="AlphaFoldDB" id="A0AAX0AWZ6"/>
<accession>A0AAX0AWZ6</accession>
<dbReference type="Proteomes" id="UP001193748">
    <property type="component" value="Unassembled WGS sequence"/>
</dbReference>
<reference evidence="1" key="1">
    <citation type="submission" date="2020-05" db="EMBL/GenBank/DDBJ databases">
        <authorList>
            <person name="Brown S."/>
            <person name="Huntemann M."/>
            <person name="Clum A."/>
            <person name="Spunde A."/>
            <person name="Palaniappan K."/>
            <person name="Ritter S."/>
            <person name="Mikhailova N."/>
            <person name="Chen I.-M."/>
            <person name="Stamatis D."/>
            <person name="Reddy T."/>
            <person name="O'Malley R."/>
            <person name="Daum C."/>
            <person name="Shapiro N."/>
            <person name="Ivanova N."/>
            <person name="Kyrpides N."/>
            <person name="Woyke T."/>
        </authorList>
    </citation>
    <scope>NUCLEOTIDE SEQUENCE</scope>
    <source>
        <strain evidence="1">DJ080</strain>
    </source>
</reference>
<gene>
    <name evidence="1" type="ORF">B0H41_001145</name>
</gene>
<name>A0AAX0AWZ6_CLOBE</name>
<reference evidence="1" key="2">
    <citation type="journal article" date="2022" name="Nat. Biotechnol.">
        <title>Carbon-negative production of acetone and isopropanol by gas fermentation at industrial pilot scale.</title>
        <authorList>
            <person name="Liew F.E."/>
            <person name="Nogle R."/>
            <person name="Abdalla T."/>
            <person name="Rasor B.J."/>
            <person name="Canter C."/>
            <person name="Jensen R.O."/>
            <person name="Wang L."/>
            <person name="Strutz J."/>
            <person name="Chirania P."/>
            <person name="De Tissera S."/>
            <person name="Mueller A.P."/>
            <person name="Ruan Z."/>
            <person name="Gao A."/>
            <person name="Tran L."/>
            <person name="Engle N.L."/>
            <person name="Bromley J.C."/>
            <person name="Daniell J."/>
            <person name="Conrado R."/>
            <person name="Tschaplinski T.J."/>
            <person name="Giannone R.J."/>
            <person name="Hettich R.L."/>
            <person name="Karim A.S."/>
            <person name="Simpson S.D."/>
            <person name="Brown S.D."/>
            <person name="Leang C."/>
            <person name="Jewett M.C."/>
            <person name="Kopke M."/>
        </authorList>
    </citation>
    <scope>NUCLEOTIDE SEQUENCE</scope>
    <source>
        <strain evidence="1">DJ080</strain>
    </source>
</reference>
<organism evidence="1 2">
    <name type="scientific">Clostridium beijerinckii</name>
    <name type="common">Clostridium MP</name>
    <dbReference type="NCBI Taxonomy" id="1520"/>
    <lineage>
        <taxon>Bacteria</taxon>
        <taxon>Bacillati</taxon>
        <taxon>Bacillota</taxon>
        <taxon>Clostridia</taxon>
        <taxon>Eubacteriales</taxon>
        <taxon>Clostridiaceae</taxon>
        <taxon>Clostridium</taxon>
    </lineage>
</organism>
<evidence type="ECO:0000313" key="2">
    <source>
        <dbReference type="Proteomes" id="UP001193748"/>
    </source>
</evidence>
<dbReference type="RefSeq" id="WP_171771534.1">
    <property type="nucleotide sequence ID" value="NZ_CP107022.1"/>
</dbReference>
<protein>
    <submittedName>
        <fullName evidence="1">Uncharacterized protein</fullName>
    </submittedName>
</protein>
<evidence type="ECO:0000313" key="1">
    <source>
        <dbReference type="EMBL" id="NRT87466.1"/>
    </source>
</evidence>
<sequence length="49" mass="5799">MKDVTIDTIKDTIRDLPEEEQEVILYLAEIFKGEEENINEYVKNELLDV</sequence>
<proteinExistence type="predicted"/>
<comment type="caution">
    <text evidence="1">The sequence shown here is derived from an EMBL/GenBank/DDBJ whole genome shotgun (WGS) entry which is preliminary data.</text>
</comment>
<dbReference type="EMBL" id="JABSWW010000001">
    <property type="protein sequence ID" value="NRT87466.1"/>
    <property type="molecule type" value="Genomic_DNA"/>
</dbReference>